<dbReference type="EMBL" id="MOOB01000838">
    <property type="protein sequence ID" value="OQE34728.1"/>
    <property type="molecule type" value="Genomic_DNA"/>
</dbReference>
<protein>
    <submittedName>
        <fullName evidence="1">Uncharacterized protein</fullName>
    </submittedName>
</protein>
<reference evidence="2" key="1">
    <citation type="journal article" date="2017" name="Nat. Microbiol.">
        <title>Global analysis of biosynthetic gene clusters reveals vast potential of secondary metabolite production in Penicillium species.</title>
        <authorList>
            <person name="Nielsen J.C."/>
            <person name="Grijseels S."/>
            <person name="Prigent S."/>
            <person name="Ji B."/>
            <person name="Dainat J."/>
            <person name="Nielsen K.F."/>
            <person name="Frisvad J.C."/>
            <person name="Workman M."/>
            <person name="Nielsen J."/>
        </authorList>
    </citation>
    <scope>NUCLEOTIDE SEQUENCE [LARGE SCALE GENOMIC DNA]</scope>
    <source>
        <strain evidence="2">IBT 13039</strain>
    </source>
</reference>
<gene>
    <name evidence="1" type="ORF">PENNAL_c0838G10278</name>
</gene>
<proteinExistence type="predicted"/>
<feature type="non-terminal residue" evidence="1">
    <location>
        <position position="78"/>
    </location>
</feature>
<comment type="caution">
    <text evidence="1">The sequence shown here is derived from an EMBL/GenBank/DDBJ whole genome shotgun (WGS) entry which is preliminary data.</text>
</comment>
<accession>A0A1V6U8B6</accession>
<dbReference type="AlphaFoldDB" id="A0A1V6U8B6"/>
<organism evidence="1 2">
    <name type="scientific">Penicillium nalgiovense</name>
    <dbReference type="NCBI Taxonomy" id="60175"/>
    <lineage>
        <taxon>Eukaryota</taxon>
        <taxon>Fungi</taxon>
        <taxon>Dikarya</taxon>
        <taxon>Ascomycota</taxon>
        <taxon>Pezizomycotina</taxon>
        <taxon>Eurotiomycetes</taxon>
        <taxon>Eurotiomycetidae</taxon>
        <taxon>Eurotiales</taxon>
        <taxon>Aspergillaceae</taxon>
        <taxon>Penicillium</taxon>
    </lineage>
</organism>
<keyword evidence="2" id="KW-1185">Reference proteome</keyword>
<name>A0A1V6U8B6_PENNA</name>
<evidence type="ECO:0000313" key="2">
    <source>
        <dbReference type="Proteomes" id="UP000191691"/>
    </source>
</evidence>
<sequence length="78" mass="8092">MKMARSRLGSIGHKVSKHPFNVVEIASTRINETATRATNCATGSLDFGPHTPLCHGVPLLLAGLRVSVATAVAATSPV</sequence>
<evidence type="ECO:0000313" key="1">
    <source>
        <dbReference type="EMBL" id="OQE34728.1"/>
    </source>
</evidence>
<dbReference type="Proteomes" id="UP000191691">
    <property type="component" value="Unassembled WGS sequence"/>
</dbReference>